<dbReference type="Pfam" id="PF04965">
    <property type="entry name" value="GPW_gp25"/>
    <property type="match status" value="1"/>
</dbReference>
<accession>A0ABN2QLM8</accession>
<dbReference type="SUPFAM" id="SSF160719">
    <property type="entry name" value="gpW/gp25-like"/>
    <property type="match status" value="1"/>
</dbReference>
<evidence type="ECO:0000259" key="1">
    <source>
        <dbReference type="Pfam" id="PF04965"/>
    </source>
</evidence>
<dbReference type="InterPro" id="IPR007048">
    <property type="entry name" value="IraD/Gp25-like"/>
</dbReference>
<feature type="domain" description="IraD/Gp25-like" evidence="1">
    <location>
        <begin position="24"/>
        <end position="118"/>
    </location>
</feature>
<keyword evidence="3" id="KW-1185">Reference proteome</keyword>
<dbReference type="Gene3D" id="3.10.450.40">
    <property type="match status" value="1"/>
</dbReference>
<reference evidence="2 3" key="1">
    <citation type="journal article" date="2019" name="Int. J. Syst. Evol. Microbiol.">
        <title>The Global Catalogue of Microorganisms (GCM) 10K type strain sequencing project: providing services to taxonomists for standard genome sequencing and annotation.</title>
        <authorList>
            <consortium name="The Broad Institute Genomics Platform"/>
            <consortium name="The Broad Institute Genome Sequencing Center for Infectious Disease"/>
            <person name="Wu L."/>
            <person name="Ma J."/>
        </authorList>
    </citation>
    <scope>NUCLEOTIDE SEQUENCE [LARGE SCALE GENOMIC DNA]</scope>
    <source>
        <strain evidence="2 3">JCM 14901</strain>
    </source>
</reference>
<dbReference type="RefSeq" id="WP_344093140.1">
    <property type="nucleotide sequence ID" value="NZ_BAAAOG010000002.1"/>
</dbReference>
<proteinExistence type="predicted"/>
<comment type="caution">
    <text evidence="2">The sequence shown here is derived from an EMBL/GenBank/DDBJ whole genome shotgun (WGS) entry which is preliminary data.</text>
</comment>
<evidence type="ECO:0000313" key="3">
    <source>
        <dbReference type="Proteomes" id="UP001499933"/>
    </source>
</evidence>
<dbReference type="EMBL" id="BAAAOG010000002">
    <property type="protein sequence ID" value="GAA1954728.1"/>
    <property type="molecule type" value="Genomic_DNA"/>
</dbReference>
<protein>
    <submittedName>
        <fullName evidence="2">GPW/gp25 family protein</fullName>
    </submittedName>
</protein>
<sequence>MIRHDYAHPLRIDEASHQVARADYPRHVSQLVKQLLLTSPGERVCLPEFGCGLRRLVFAPQSDALQATVRLQVQQSIARWLRDQVELLDVEVVLGATPGSGIDEGAMLVTVSYSLVETRTPDSVTVEVR</sequence>
<dbReference type="Proteomes" id="UP001499933">
    <property type="component" value="Unassembled WGS sequence"/>
</dbReference>
<gene>
    <name evidence="2" type="ORF">GCM10009776_15870</name>
</gene>
<organism evidence="2 3">
    <name type="scientific">Microbacterium deminutum</name>
    <dbReference type="NCBI Taxonomy" id="344164"/>
    <lineage>
        <taxon>Bacteria</taxon>
        <taxon>Bacillati</taxon>
        <taxon>Actinomycetota</taxon>
        <taxon>Actinomycetes</taxon>
        <taxon>Micrococcales</taxon>
        <taxon>Microbacteriaceae</taxon>
        <taxon>Microbacterium</taxon>
    </lineage>
</organism>
<name>A0ABN2QLM8_9MICO</name>
<evidence type="ECO:0000313" key="2">
    <source>
        <dbReference type="EMBL" id="GAA1954728.1"/>
    </source>
</evidence>